<dbReference type="EMBL" id="FOTR01000003">
    <property type="protein sequence ID" value="SFL68315.1"/>
    <property type="molecule type" value="Genomic_DNA"/>
</dbReference>
<protein>
    <submittedName>
        <fullName evidence="3">Predicted dehydrogenase</fullName>
    </submittedName>
</protein>
<dbReference type="GO" id="GO:0000166">
    <property type="term" value="F:nucleotide binding"/>
    <property type="evidence" value="ECO:0007669"/>
    <property type="project" value="InterPro"/>
</dbReference>
<dbReference type="InterPro" id="IPR055170">
    <property type="entry name" value="GFO_IDH_MocA-like_dom"/>
</dbReference>
<dbReference type="RefSeq" id="WP_091482581.1">
    <property type="nucleotide sequence ID" value="NZ_FOTR01000003.1"/>
</dbReference>
<dbReference type="PANTHER" id="PTHR43249:SF1">
    <property type="entry name" value="D-GLUCOSIDE 3-DEHYDROGENASE"/>
    <property type="match status" value="1"/>
</dbReference>
<sequence length="327" mass="37095">MIRVGFIGTGGFTKHHADILQGIENVKIVGFVGSSQEKAEHFAERYYETTGYQNLESMLAYERLDAVYICVPPMAHENYEEILMEHNIPFLVEKPLGVDEDKVRQVRKKVIEKNHLTAVGYHFRYADTVKRFQEMLKESDVGTVLGKWMGSMPGVYWWKNQAQSGGQFNEQTTHIVDLIRFLFGEVKSVYAQESNAVTAKKDPSITVGDVGLFTLTLENGLLVQISNTSVLPGGSGDVGIEAYTDQGIIEWQMGHIEKKTPVKLEKYIARQNPYKRENEAFLHAVKTGDRSKILSDYEDGWHSFKVALAAQKSIRENRVINLSEWDE</sequence>
<dbReference type="AlphaFoldDB" id="A0A1I4JNY7"/>
<reference evidence="4" key="1">
    <citation type="submission" date="2016-10" db="EMBL/GenBank/DDBJ databases">
        <authorList>
            <person name="Varghese N."/>
            <person name="Submissions S."/>
        </authorList>
    </citation>
    <scope>NUCLEOTIDE SEQUENCE [LARGE SCALE GENOMIC DNA]</scope>
    <source>
        <strain evidence="4">CGMCC 1.4250</strain>
    </source>
</reference>
<dbReference type="Pfam" id="PF22725">
    <property type="entry name" value="GFO_IDH_MocA_C3"/>
    <property type="match status" value="1"/>
</dbReference>
<evidence type="ECO:0000259" key="1">
    <source>
        <dbReference type="Pfam" id="PF01408"/>
    </source>
</evidence>
<feature type="domain" description="GFO/IDH/MocA-like oxidoreductase" evidence="2">
    <location>
        <begin position="149"/>
        <end position="250"/>
    </location>
</feature>
<dbReference type="PANTHER" id="PTHR43249">
    <property type="entry name" value="UDP-N-ACETYL-2-AMINO-2-DEOXY-D-GLUCURONATE OXIDASE"/>
    <property type="match status" value="1"/>
</dbReference>
<organism evidence="3 4">
    <name type="scientific">Gracilibacillus orientalis</name>
    <dbReference type="NCBI Taxonomy" id="334253"/>
    <lineage>
        <taxon>Bacteria</taxon>
        <taxon>Bacillati</taxon>
        <taxon>Bacillota</taxon>
        <taxon>Bacilli</taxon>
        <taxon>Bacillales</taxon>
        <taxon>Bacillaceae</taxon>
        <taxon>Gracilibacillus</taxon>
    </lineage>
</organism>
<keyword evidence="4" id="KW-1185">Reference proteome</keyword>
<dbReference type="InterPro" id="IPR052515">
    <property type="entry name" value="Gfo/Idh/MocA_Oxidoreductase"/>
</dbReference>
<evidence type="ECO:0000313" key="3">
    <source>
        <dbReference type="EMBL" id="SFL68315.1"/>
    </source>
</evidence>
<dbReference type="InterPro" id="IPR036291">
    <property type="entry name" value="NAD(P)-bd_dom_sf"/>
</dbReference>
<dbReference type="SUPFAM" id="SSF55347">
    <property type="entry name" value="Glyceraldehyde-3-phosphate dehydrogenase-like, C-terminal domain"/>
    <property type="match status" value="1"/>
</dbReference>
<dbReference type="InterPro" id="IPR000683">
    <property type="entry name" value="Gfo/Idh/MocA-like_OxRdtase_N"/>
</dbReference>
<accession>A0A1I4JNY7</accession>
<dbReference type="Proteomes" id="UP000198565">
    <property type="component" value="Unassembled WGS sequence"/>
</dbReference>
<feature type="domain" description="Gfo/Idh/MocA-like oxidoreductase N-terminal" evidence="1">
    <location>
        <begin position="2"/>
        <end position="121"/>
    </location>
</feature>
<dbReference type="Pfam" id="PF01408">
    <property type="entry name" value="GFO_IDH_MocA"/>
    <property type="match status" value="1"/>
</dbReference>
<dbReference type="OrthoDB" id="9815825at2"/>
<dbReference type="STRING" id="334253.SAMN04487943_10383"/>
<proteinExistence type="predicted"/>
<name>A0A1I4JNY7_9BACI</name>
<dbReference type="Gene3D" id="3.40.50.720">
    <property type="entry name" value="NAD(P)-binding Rossmann-like Domain"/>
    <property type="match status" value="1"/>
</dbReference>
<dbReference type="SUPFAM" id="SSF51735">
    <property type="entry name" value="NAD(P)-binding Rossmann-fold domains"/>
    <property type="match status" value="1"/>
</dbReference>
<gene>
    <name evidence="3" type="ORF">SAMN04487943_10383</name>
</gene>
<evidence type="ECO:0000259" key="2">
    <source>
        <dbReference type="Pfam" id="PF22725"/>
    </source>
</evidence>
<dbReference type="Gene3D" id="3.30.360.10">
    <property type="entry name" value="Dihydrodipicolinate Reductase, domain 2"/>
    <property type="match status" value="1"/>
</dbReference>
<evidence type="ECO:0000313" key="4">
    <source>
        <dbReference type="Proteomes" id="UP000198565"/>
    </source>
</evidence>